<dbReference type="Gene3D" id="3.90.830.10">
    <property type="entry name" value="Syntaxin Binding Protein 1, Chain A, domain 2"/>
    <property type="match status" value="1"/>
</dbReference>
<comment type="similarity">
    <text evidence="1">Belongs to the STXBP/unc-18/SEC1 family.</text>
</comment>
<keyword evidence="5" id="KW-1185">Reference proteome</keyword>
<organism evidence="4 5">
    <name type="scientific">Mycena metata</name>
    <dbReference type="NCBI Taxonomy" id="1033252"/>
    <lineage>
        <taxon>Eukaryota</taxon>
        <taxon>Fungi</taxon>
        <taxon>Dikarya</taxon>
        <taxon>Basidiomycota</taxon>
        <taxon>Agaricomycotina</taxon>
        <taxon>Agaricomycetes</taxon>
        <taxon>Agaricomycetidae</taxon>
        <taxon>Agaricales</taxon>
        <taxon>Marasmiineae</taxon>
        <taxon>Mycenaceae</taxon>
        <taxon>Mycena</taxon>
    </lineage>
</organism>
<dbReference type="AlphaFoldDB" id="A0AAD7KF82"/>
<dbReference type="InterPro" id="IPR012936">
    <property type="entry name" value="Erv_C"/>
</dbReference>
<dbReference type="InterPro" id="IPR039542">
    <property type="entry name" value="Erv_N"/>
</dbReference>
<sequence>MDVVKAVETYVSKLVSTPTSMKVLLLDSHTTPIVSLASTQSTLLSHQVYLTDRIDNKKRDRMPHMKCVCFLQSSDDSLAALQIELSEPKYGEYYLYFSNILTKSVIERLAEVDEYEVVREVQEYFADYSPLLPSLFSLNHTPTAAKPLYGSTFNAWDPAALERSVQGISAVLLSLKKKPIIRYEKMSGMAKKLAVEMHVQPLLLILDRRNDPVTPLLSQWTYQAMVHELLGIQNGRVDLSLVPDIRAELSEITLTPSTDPFFQTHFLDTFGDLGTSLKDYVQAYQSRSLAQSPSSINSISDMKRFVEEYPEFRKLGGNVSKHVALVGELSRLVSRDKLLEVGEVEQGLATSAGAELRVGPTLSVPPARALTRNTQSVQAFIANPGVPPWNKLRLVILYALRYQKTQTGNIASLINLLLSNGVSREDARLVYVFLNIAGADQRQDDLFSTESLFAKGRSALKGLKGVENVYTQHRPHLSQTLENLFKGRLREASYPFVESPGPNASLQRLDRSSIPVTQGSRMHRPQDVIIFMIGGTTYEEARTVTLFNQDPVAASNGGIPTAAGTRLLLGGTCVHNSSSYVEMVRAAAASFTAAVYDPPPESASNAPALNLNLPGGVNVSLGGSNTGVYRTSGEAVGVQADGIRDGVMNLIGKVSMAKGLFAGLKGVDAFGKTTEDVKVKTRTGALLTIIAAAIILAFTTMEFFDYRRVTIDTSIVVDKSRGEKLTVKMNITFPRVPCYLLSLDVMDISGETQRDLTHNILKARLDNLGKPVPNAVSAELGNDLDKINAAKDPDFCGSCYGGLEPEGGCCNTCEEVRTAYVNRGWSFSNPDAIEQCKDEGWSEKLREQSNEGCNISGRIRVNKVIGNIHLSPGRSFQTNSRNIYELVPYLRDDGNRHDFSHTIHHLAFEGDDEYDIYKAKAGLAMRERMGIQKNPLDGARARTAKSQYMFQYFLKVVSTQFRTLDGKIINTHQYSTTQFERDLKDGGQGDTPQGVHIQHGVNGVPGAFFNFEISPILVVHSDTRQSFAHFVTSTCAIIGGVLTVTSLLDSILFATGRALKKSGGGAGMNGNAPAYGGGKLM</sequence>
<evidence type="ECO:0000313" key="4">
    <source>
        <dbReference type="EMBL" id="KAJ7784433.1"/>
    </source>
</evidence>
<dbReference type="Gene3D" id="3.40.50.1910">
    <property type="match status" value="1"/>
</dbReference>
<dbReference type="Gene3D" id="3.40.50.2060">
    <property type="match status" value="1"/>
</dbReference>
<feature type="domain" description="Endoplasmic reticulum vesicle transporter C-terminal" evidence="2">
    <location>
        <begin position="799"/>
        <end position="1049"/>
    </location>
</feature>
<evidence type="ECO:0000259" key="3">
    <source>
        <dbReference type="Pfam" id="PF13850"/>
    </source>
</evidence>
<feature type="domain" description="Endoplasmic reticulum vesicle transporter N-terminal" evidence="3">
    <location>
        <begin position="664"/>
        <end position="753"/>
    </location>
</feature>
<dbReference type="Gene3D" id="1.25.40.60">
    <property type="match status" value="1"/>
</dbReference>
<dbReference type="GO" id="GO:0016192">
    <property type="term" value="P:vesicle-mediated transport"/>
    <property type="evidence" value="ECO:0007669"/>
    <property type="project" value="InterPro"/>
</dbReference>
<dbReference type="Pfam" id="PF13850">
    <property type="entry name" value="ERGIC_N"/>
    <property type="match status" value="1"/>
</dbReference>
<name>A0AAD7KF82_9AGAR</name>
<dbReference type="EMBL" id="JARKIB010000002">
    <property type="protein sequence ID" value="KAJ7784433.1"/>
    <property type="molecule type" value="Genomic_DNA"/>
</dbReference>
<dbReference type="SUPFAM" id="SSF56815">
    <property type="entry name" value="Sec1/munc18-like (SM) proteins"/>
    <property type="match status" value="1"/>
</dbReference>
<protein>
    <submittedName>
        <fullName evidence="4">Sec1-like protein</fullName>
    </submittedName>
</protein>
<reference evidence="4" key="1">
    <citation type="submission" date="2023-03" db="EMBL/GenBank/DDBJ databases">
        <title>Massive genome expansion in bonnet fungi (Mycena s.s.) driven by repeated elements and novel gene families across ecological guilds.</title>
        <authorList>
            <consortium name="Lawrence Berkeley National Laboratory"/>
            <person name="Harder C.B."/>
            <person name="Miyauchi S."/>
            <person name="Viragh M."/>
            <person name="Kuo A."/>
            <person name="Thoen E."/>
            <person name="Andreopoulos B."/>
            <person name="Lu D."/>
            <person name="Skrede I."/>
            <person name="Drula E."/>
            <person name="Henrissat B."/>
            <person name="Morin E."/>
            <person name="Kohler A."/>
            <person name="Barry K."/>
            <person name="LaButti K."/>
            <person name="Morin E."/>
            <person name="Salamov A."/>
            <person name="Lipzen A."/>
            <person name="Mereny Z."/>
            <person name="Hegedus B."/>
            <person name="Baldrian P."/>
            <person name="Stursova M."/>
            <person name="Weitz H."/>
            <person name="Taylor A."/>
            <person name="Grigoriev I.V."/>
            <person name="Nagy L.G."/>
            <person name="Martin F."/>
            <person name="Kauserud H."/>
        </authorList>
    </citation>
    <scope>NUCLEOTIDE SEQUENCE</scope>
    <source>
        <strain evidence="4">CBHHK182m</strain>
    </source>
</reference>
<evidence type="ECO:0000313" key="5">
    <source>
        <dbReference type="Proteomes" id="UP001215598"/>
    </source>
</evidence>
<accession>A0AAD7KF82</accession>
<dbReference type="InterPro" id="IPR043127">
    <property type="entry name" value="Sec-1-like_dom3a"/>
</dbReference>
<dbReference type="Pfam" id="PF00995">
    <property type="entry name" value="Sec1"/>
    <property type="match status" value="1"/>
</dbReference>
<dbReference type="Pfam" id="PF07970">
    <property type="entry name" value="COPIIcoated_ERV"/>
    <property type="match status" value="1"/>
</dbReference>
<dbReference type="InterPro" id="IPR001619">
    <property type="entry name" value="Sec1-like"/>
</dbReference>
<dbReference type="InterPro" id="IPR027482">
    <property type="entry name" value="Sec1-like_dom2"/>
</dbReference>
<evidence type="ECO:0000259" key="2">
    <source>
        <dbReference type="Pfam" id="PF07970"/>
    </source>
</evidence>
<dbReference type="InterPro" id="IPR036045">
    <property type="entry name" value="Sec1-like_sf"/>
</dbReference>
<evidence type="ECO:0000256" key="1">
    <source>
        <dbReference type="ARBA" id="ARBA00009884"/>
    </source>
</evidence>
<dbReference type="Proteomes" id="UP001215598">
    <property type="component" value="Unassembled WGS sequence"/>
</dbReference>
<comment type="caution">
    <text evidence="4">The sequence shown here is derived from an EMBL/GenBank/DDBJ whole genome shotgun (WGS) entry which is preliminary data.</text>
</comment>
<gene>
    <name evidence="4" type="ORF">B0H16DRAFT_1446650</name>
</gene>
<dbReference type="PANTHER" id="PTHR11679">
    <property type="entry name" value="VESICLE PROTEIN SORTING-ASSOCIATED"/>
    <property type="match status" value="1"/>
</dbReference>
<dbReference type="InterPro" id="IPR043154">
    <property type="entry name" value="Sec-1-like_dom1"/>
</dbReference>
<proteinExistence type="inferred from homology"/>